<evidence type="ECO:0000313" key="6">
    <source>
        <dbReference type="Proteomes" id="UP001467690"/>
    </source>
</evidence>
<proteinExistence type="predicted"/>
<dbReference type="PRINTS" id="PR00811">
    <property type="entry name" value="BCTERIALGSPD"/>
</dbReference>
<accession>A0ABV1RCI5</accession>
<dbReference type="RefSeq" id="WP_143870972.1">
    <property type="nucleotide sequence ID" value="NZ_CP041660.1"/>
</dbReference>
<reference evidence="5 6" key="1">
    <citation type="submission" date="2024-06" db="EMBL/GenBank/DDBJ databases">
        <authorList>
            <person name="Chen R.Y."/>
        </authorList>
    </citation>
    <scope>NUCLEOTIDE SEQUENCE [LARGE SCALE GENOMIC DNA]</scope>
    <source>
        <strain evidence="5 6">D2</strain>
    </source>
</reference>
<protein>
    <submittedName>
        <fullName evidence="5">Pilus (MSHA type) biogenesis protein MshL</fullName>
    </submittedName>
</protein>
<keyword evidence="2" id="KW-0732">Signal</keyword>
<organism evidence="5 6">
    <name type="scientific">Catenovulum sediminis</name>
    <dbReference type="NCBI Taxonomy" id="1740262"/>
    <lineage>
        <taxon>Bacteria</taxon>
        <taxon>Pseudomonadati</taxon>
        <taxon>Pseudomonadota</taxon>
        <taxon>Gammaproteobacteria</taxon>
        <taxon>Alteromonadales</taxon>
        <taxon>Alteromonadaceae</taxon>
        <taxon>Catenovulum</taxon>
    </lineage>
</organism>
<keyword evidence="6" id="KW-1185">Reference proteome</keyword>
<dbReference type="InterPro" id="IPR004846">
    <property type="entry name" value="T2SS/T3SS_dom"/>
</dbReference>
<feature type="region of interest" description="Disordered" evidence="1">
    <location>
        <begin position="168"/>
        <end position="215"/>
    </location>
</feature>
<feature type="domain" description="Type II/III secretion system secretin-like" evidence="3">
    <location>
        <begin position="349"/>
        <end position="524"/>
    </location>
</feature>
<feature type="compositionally biased region" description="Low complexity" evidence="1">
    <location>
        <begin position="168"/>
        <end position="202"/>
    </location>
</feature>
<dbReference type="InterPro" id="IPR001775">
    <property type="entry name" value="GspD/PilQ"/>
</dbReference>
<name>A0ABV1RCI5_9ALTE</name>
<feature type="compositionally biased region" description="Gly residues" evidence="1">
    <location>
        <begin position="203"/>
        <end position="212"/>
    </location>
</feature>
<dbReference type="InterPro" id="IPR050810">
    <property type="entry name" value="Bact_Secretion_Sys_Channel"/>
</dbReference>
<dbReference type="Gene3D" id="3.30.1370.130">
    <property type="match status" value="1"/>
</dbReference>
<dbReference type="Pfam" id="PF00263">
    <property type="entry name" value="Secretin"/>
    <property type="match status" value="1"/>
</dbReference>
<dbReference type="Pfam" id="PF07655">
    <property type="entry name" value="Secretin_N_2"/>
    <property type="match status" value="1"/>
</dbReference>
<evidence type="ECO:0000259" key="3">
    <source>
        <dbReference type="Pfam" id="PF00263"/>
    </source>
</evidence>
<dbReference type="InterPro" id="IPR013358">
    <property type="entry name" value="Pilus_biogenesis_MshL"/>
</dbReference>
<dbReference type="PANTHER" id="PTHR30332">
    <property type="entry name" value="PROBABLE GENERAL SECRETION PATHWAY PROTEIN D"/>
    <property type="match status" value="1"/>
</dbReference>
<dbReference type="PANTHER" id="PTHR30332:SF17">
    <property type="entry name" value="TYPE IV PILIATION SYSTEM PROTEIN DR_0774-RELATED"/>
    <property type="match status" value="1"/>
</dbReference>
<feature type="domain" description="Secretin N-terminal" evidence="4">
    <location>
        <begin position="144"/>
        <end position="249"/>
    </location>
</feature>
<evidence type="ECO:0000259" key="4">
    <source>
        <dbReference type="Pfam" id="PF07655"/>
    </source>
</evidence>
<gene>
    <name evidence="5" type="primary">mshL</name>
    <name evidence="5" type="ORF">ABS311_01860</name>
</gene>
<dbReference type="EMBL" id="JBELOE010000062">
    <property type="protein sequence ID" value="MER2490630.1"/>
    <property type="molecule type" value="Genomic_DNA"/>
</dbReference>
<sequence length="547" mass="59059">MINRQLTFLLAIFLLQACQNASLNSDIKEALKNEPSKTDGKTPIPAQVFADLTPQLRQIAPQPLQNEKRYDIEAQDVAVEPFFRNLVSDTPLNLVVHPSVSGTLTLSLKGVTLAEVIEVVSDIYGYDIKLKGRLLQIYPAGMRTETIAVNYLAMQRNGASFTSITSGGVSNSSNNSNNNGSGSNNSNLGLSGAQNGQSNSGSGMQGNQGGNGTSIVSSSQNDFWQELKDALKSLLDSQDGRSIIVNPQAGLVTVRAFPDEIRSVREFLAATQQQMQRQVILEAKVIEVSLNDNYQQGIEWRSVLGSIDSTSIGSVRTGATLGDTISNVLGGVTRVTFDNGDFSGLINLLETQGNVQVLSSPRLTASNNQKAVIKVGTDEYYVTDVSTTTVTGTATTSTPNIELEPFFSGIALDVTPQIDADGGVILHVHPSVIDTSEQIKVVTLDQQNFTLPLAQSNVRESDTIIKAQSGEIVVIGGLMQTVTRDLDSQTPILGDIPWVGELFKSKKSETQKKELIILIKPTVVGEGTWQEQLQRSSDLLQQWYNAE</sequence>
<evidence type="ECO:0000313" key="5">
    <source>
        <dbReference type="EMBL" id="MER2490630.1"/>
    </source>
</evidence>
<feature type="chain" id="PRO_5045059794" evidence="2">
    <location>
        <begin position="22"/>
        <end position="547"/>
    </location>
</feature>
<feature type="signal peptide" evidence="2">
    <location>
        <begin position="1"/>
        <end position="21"/>
    </location>
</feature>
<dbReference type="InterPro" id="IPR011514">
    <property type="entry name" value="Secretin_N_2"/>
</dbReference>
<dbReference type="Proteomes" id="UP001467690">
    <property type="component" value="Unassembled WGS sequence"/>
</dbReference>
<comment type="caution">
    <text evidence="5">The sequence shown here is derived from an EMBL/GenBank/DDBJ whole genome shotgun (WGS) entry which is preliminary data.</text>
</comment>
<dbReference type="NCBIfam" id="TIGR02519">
    <property type="entry name" value="pilus_MshL"/>
    <property type="match status" value="1"/>
</dbReference>
<evidence type="ECO:0000256" key="2">
    <source>
        <dbReference type="SAM" id="SignalP"/>
    </source>
</evidence>
<evidence type="ECO:0000256" key="1">
    <source>
        <dbReference type="SAM" id="MobiDB-lite"/>
    </source>
</evidence>
<dbReference type="PROSITE" id="PS51257">
    <property type="entry name" value="PROKAR_LIPOPROTEIN"/>
    <property type="match status" value="1"/>
</dbReference>